<dbReference type="CDD" id="cd19804">
    <property type="entry name" value="Bbox1_TRIM19_C-V"/>
    <property type="match status" value="1"/>
</dbReference>
<protein>
    <recommendedName>
        <fullName evidence="3">B box-type domain-containing protein</fullName>
    </recommendedName>
</protein>
<organism evidence="4 5">
    <name type="scientific">Mytilus coruscus</name>
    <name type="common">Sea mussel</name>
    <dbReference type="NCBI Taxonomy" id="42192"/>
    <lineage>
        <taxon>Eukaryota</taxon>
        <taxon>Metazoa</taxon>
        <taxon>Spiralia</taxon>
        <taxon>Lophotrochozoa</taxon>
        <taxon>Mollusca</taxon>
        <taxon>Bivalvia</taxon>
        <taxon>Autobranchia</taxon>
        <taxon>Pteriomorphia</taxon>
        <taxon>Mytilida</taxon>
        <taxon>Mytiloidea</taxon>
        <taxon>Mytilidae</taxon>
        <taxon>Mytilinae</taxon>
        <taxon>Mytilus</taxon>
    </lineage>
</organism>
<evidence type="ECO:0000256" key="2">
    <source>
        <dbReference type="SAM" id="Coils"/>
    </source>
</evidence>
<keyword evidence="5" id="KW-1185">Reference proteome</keyword>
<evidence type="ECO:0000313" key="4">
    <source>
        <dbReference type="EMBL" id="CAC5397273.1"/>
    </source>
</evidence>
<dbReference type="InterPro" id="IPR047153">
    <property type="entry name" value="TRIM45/56/19-like"/>
</dbReference>
<dbReference type="Gene3D" id="2.120.10.30">
    <property type="entry name" value="TolB, C-terminal domain"/>
    <property type="match status" value="1"/>
</dbReference>
<dbReference type="InterPro" id="IPR011042">
    <property type="entry name" value="6-blade_b-propeller_TolB-like"/>
</dbReference>
<dbReference type="PANTHER" id="PTHR25462">
    <property type="entry name" value="BONUS, ISOFORM C-RELATED"/>
    <property type="match status" value="1"/>
</dbReference>
<dbReference type="AlphaFoldDB" id="A0A6J8CLG5"/>
<dbReference type="Proteomes" id="UP000507470">
    <property type="component" value="Unassembled WGS sequence"/>
</dbReference>
<dbReference type="PROSITE" id="PS50119">
    <property type="entry name" value="ZF_BBOX"/>
    <property type="match status" value="1"/>
</dbReference>
<dbReference type="InterPro" id="IPR000315">
    <property type="entry name" value="Znf_B-box"/>
</dbReference>
<dbReference type="EMBL" id="CACVKT020005672">
    <property type="protein sequence ID" value="CAC5397273.1"/>
    <property type="molecule type" value="Genomic_DNA"/>
</dbReference>
<evidence type="ECO:0000259" key="3">
    <source>
        <dbReference type="PROSITE" id="PS50119"/>
    </source>
</evidence>
<keyword evidence="2" id="KW-0175">Coiled coil</keyword>
<reference evidence="4 5" key="1">
    <citation type="submission" date="2020-06" db="EMBL/GenBank/DDBJ databases">
        <authorList>
            <person name="Li R."/>
            <person name="Bekaert M."/>
        </authorList>
    </citation>
    <scope>NUCLEOTIDE SEQUENCE [LARGE SCALE GENOMIC DNA]</scope>
    <source>
        <strain evidence="5">wild</strain>
    </source>
</reference>
<evidence type="ECO:0000256" key="1">
    <source>
        <dbReference type="PROSITE-ProRule" id="PRU00024"/>
    </source>
</evidence>
<feature type="domain" description="B box-type" evidence="3">
    <location>
        <begin position="4"/>
        <end position="52"/>
    </location>
</feature>
<name>A0A6J8CLG5_MYTCO</name>
<dbReference type="OrthoDB" id="6046813at2759"/>
<keyword evidence="1" id="KW-0479">Metal-binding</keyword>
<dbReference type="Gene3D" id="3.30.160.60">
    <property type="entry name" value="Classic Zinc Finger"/>
    <property type="match status" value="1"/>
</dbReference>
<accession>A0A6J8CLG5</accession>
<dbReference type="SUPFAM" id="SSF101898">
    <property type="entry name" value="NHL repeat"/>
    <property type="match status" value="1"/>
</dbReference>
<gene>
    <name evidence="4" type="ORF">MCOR_31727</name>
</gene>
<keyword evidence="1" id="KW-0862">Zinc</keyword>
<keyword evidence="1" id="KW-0863">Zinc-finger</keyword>
<sequence length="562" mass="63598">MASMQNHFCDICVESHVVAVVWCPDCEEFLCPECSKHHSRAKISREHTTITVADYKKLPPSFLSLRYSCSDHSEKFELYCPFHKHPCCVKCVNETHVDCRNLVPLHDAIKGAKTENGSLQIDQELKSVQKNLNDIYENCISNLQKLEKQKKISCDEIVNIRHVINRRLDKLEGALQEELEEKYVAAKTKTGTLLSDIVNQRGMVNGVIRDLEIIKKIAPGFQTFMIVSEIENTITERIQYLEELHEAGSLDELNLKLNVDPTLMSFMKNAFSFGTISYHHNPICLNILSLQGEHAQTIVRPSNAIDKIKLIPKQRIQLPKSENVTGITGCEILNDGQLLFVDFDNRRLLSADSQSRSKELMKLSSSPRDIAIIDNNTVAITLRDDQSVVLIDIKGSKIVKTFDVTSPCYGIDRVEDKLVVRLNHIGQFLVLNLKGKILSRLHISGYYIQDVALFDGKIFCTNCEDHKVYCYNMNGDLLWKYADENLRKPFGIGEDSHGNIYVAGRETNNVLLISPDGHRTKELLTSKNGLCDPYALHVNKTTNQLLVCNEFGGQAFLFDIAD</sequence>
<dbReference type="GO" id="GO:0008270">
    <property type="term" value="F:zinc ion binding"/>
    <property type="evidence" value="ECO:0007669"/>
    <property type="project" value="UniProtKB-KW"/>
</dbReference>
<dbReference type="Pfam" id="PF22586">
    <property type="entry name" value="ANCHR-like_BBOX"/>
    <property type="match status" value="1"/>
</dbReference>
<dbReference type="PANTHER" id="PTHR25462:SF296">
    <property type="entry name" value="MEIOTIC P26, ISOFORM F"/>
    <property type="match status" value="1"/>
</dbReference>
<feature type="coiled-coil region" evidence="2">
    <location>
        <begin position="129"/>
        <end position="181"/>
    </location>
</feature>
<evidence type="ECO:0000313" key="5">
    <source>
        <dbReference type="Proteomes" id="UP000507470"/>
    </source>
</evidence>
<proteinExistence type="predicted"/>